<protein>
    <recommendedName>
        <fullName evidence="3">Dirigent protein</fullName>
    </recommendedName>
</protein>
<proteinExistence type="predicted"/>
<gene>
    <name evidence="1" type="ORF">LTRI10_LOCUS3816</name>
</gene>
<sequence>MTAGYGFLPFSFSFAGKVGYGCGGFTQEDPEILHLQPNSTRPNGRPAVVRRGSTSRALGFARGRGAPRSLISLLVIFFLGGGQTTRQMGGDPRAAVLAFFSDDWPFRNLRVSGDKQTTRRLGATPGFSNVLASIDTTTEATFISRDLGSVSLSAEVFSFLGVQTITTLLIDGVAPFSFSDVDGLFKRRRDNSTSPPSSLDPPCRVRLPSTSSFLFPTVSPRTALTASLPPSLLPTTRQPPEGFKMTPDLLVAVATCHETSWSSILTATG</sequence>
<keyword evidence="2" id="KW-1185">Reference proteome</keyword>
<dbReference type="EMBL" id="OZ034813">
    <property type="protein sequence ID" value="CAL1356095.1"/>
    <property type="molecule type" value="Genomic_DNA"/>
</dbReference>
<evidence type="ECO:0000313" key="1">
    <source>
        <dbReference type="EMBL" id="CAL1356095.1"/>
    </source>
</evidence>
<evidence type="ECO:0000313" key="2">
    <source>
        <dbReference type="Proteomes" id="UP001497516"/>
    </source>
</evidence>
<name>A0AAV2CHR1_9ROSI</name>
<accession>A0AAV2CHR1</accession>
<organism evidence="1 2">
    <name type="scientific">Linum trigynum</name>
    <dbReference type="NCBI Taxonomy" id="586398"/>
    <lineage>
        <taxon>Eukaryota</taxon>
        <taxon>Viridiplantae</taxon>
        <taxon>Streptophyta</taxon>
        <taxon>Embryophyta</taxon>
        <taxon>Tracheophyta</taxon>
        <taxon>Spermatophyta</taxon>
        <taxon>Magnoliopsida</taxon>
        <taxon>eudicotyledons</taxon>
        <taxon>Gunneridae</taxon>
        <taxon>Pentapetalae</taxon>
        <taxon>rosids</taxon>
        <taxon>fabids</taxon>
        <taxon>Malpighiales</taxon>
        <taxon>Linaceae</taxon>
        <taxon>Linum</taxon>
    </lineage>
</organism>
<reference evidence="1 2" key="1">
    <citation type="submission" date="2024-04" db="EMBL/GenBank/DDBJ databases">
        <authorList>
            <person name="Fracassetti M."/>
        </authorList>
    </citation>
    <scope>NUCLEOTIDE SEQUENCE [LARGE SCALE GENOMIC DNA]</scope>
</reference>
<dbReference type="Proteomes" id="UP001497516">
    <property type="component" value="Chromosome 1"/>
</dbReference>
<evidence type="ECO:0008006" key="3">
    <source>
        <dbReference type="Google" id="ProtNLM"/>
    </source>
</evidence>
<dbReference type="AlphaFoldDB" id="A0AAV2CHR1"/>